<feature type="compositionally biased region" description="Low complexity" evidence="8">
    <location>
        <begin position="686"/>
        <end position="708"/>
    </location>
</feature>
<organism evidence="10 11">
    <name type="scientific">Penicillium angulare</name>
    <dbReference type="NCBI Taxonomy" id="116970"/>
    <lineage>
        <taxon>Eukaryota</taxon>
        <taxon>Fungi</taxon>
        <taxon>Dikarya</taxon>
        <taxon>Ascomycota</taxon>
        <taxon>Pezizomycotina</taxon>
        <taxon>Eurotiomycetes</taxon>
        <taxon>Eurotiomycetidae</taxon>
        <taxon>Eurotiales</taxon>
        <taxon>Aspergillaceae</taxon>
        <taxon>Penicillium</taxon>
    </lineage>
</organism>
<feature type="compositionally biased region" description="Polar residues" evidence="8">
    <location>
        <begin position="329"/>
        <end position="342"/>
    </location>
</feature>
<evidence type="ECO:0000256" key="7">
    <source>
        <dbReference type="ARBA" id="ARBA00022807"/>
    </source>
</evidence>
<dbReference type="PANTHER" id="PTHR24006:SF722">
    <property type="entry name" value="UBIQUITIN CARBOXYL-TERMINAL HYDROLASE 48"/>
    <property type="match status" value="1"/>
</dbReference>
<dbReference type="PANTHER" id="PTHR24006">
    <property type="entry name" value="UBIQUITIN CARBOXYL-TERMINAL HYDROLASE"/>
    <property type="match status" value="1"/>
</dbReference>
<feature type="domain" description="USP" evidence="9">
    <location>
        <begin position="133"/>
        <end position="574"/>
    </location>
</feature>
<protein>
    <recommendedName>
        <fullName evidence="3">ubiquitinyl hydrolase 1</fullName>
        <ecNumber evidence="3">3.4.19.12</ecNumber>
    </recommendedName>
</protein>
<keyword evidence="4" id="KW-0645">Protease</keyword>
<keyword evidence="5" id="KW-0833">Ubl conjugation pathway</keyword>
<reference evidence="10" key="1">
    <citation type="submission" date="2022-11" db="EMBL/GenBank/DDBJ databases">
        <authorList>
            <person name="Petersen C."/>
        </authorList>
    </citation>
    <scope>NUCLEOTIDE SEQUENCE</scope>
    <source>
        <strain evidence="10">IBT 30069</strain>
    </source>
</reference>
<dbReference type="Proteomes" id="UP001149165">
    <property type="component" value="Unassembled WGS sequence"/>
</dbReference>
<evidence type="ECO:0000256" key="2">
    <source>
        <dbReference type="ARBA" id="ARBA00009085"/>
    </source>
</evidence>
<dbReference type="GO" id="GO:0004843">
    <property type="term" value="F:cysteine-type deubiquitinase activity"/>
    <property type="evidence" value="ECO:0007669"/>
    <property type="project" value="UniProtKB-EC"/>
</dbReference>
<feature type="compositionally biased region" description="Acidic residues" evidence="8">
    <location>
        <begin position="734"/>
        <end position="747"/>
    </location>
</feature>
<dbReference type="InterPro" id="IPR001394">
    <property type="entry name" value="Peptidase_C19_UCH"/>
</dbReference>
<dbReference type="Pfam" id="PF00443">
    <property type="entry name" value="UCH"/>
    <property type="match status" value="1"/>
</dbReference>
<evidence type="ECO:0000256" key="3">
    <source>
        <dbReference type="ARBA" id="ARBA00012759"/>
    </source>
</evidence>
<dbReference type="GO" id="GO:0005634">
    <property type="term" value="C:nucleus"/>
    <property type="evidence" value="ECO:0007669"/>
    <property type="project" value="UniProtKB-SubCell"/>
</dbReference>
<comment type="caution">
    <text evidence="10">The sequence shown here is derived from an EMBL/GenBank/DDBJ whole genome shotgun (WGS) entry which is preliminary data.</text>
</comment>
<keyword evidence="11" id="KW-1185">Reference proteome</keyword>
<comment type="similarity">
    <text evidence="2">Belongs to the peptidase C19 family.</text>
</comment>
<accession>A0A9W9FY13</accession>
<dbReference type="InterPro" id="IPR050164">
    <property type="entry name" value="Peptidase_C19"/>
</dbReference>
<proteinExistence type="inferred from homology"/>
<gene>
    <name evidence="10" type="ORF">N7456_005176</name>
</gene>
<keyword evidence="6" id="KW-0378">Hydrolase</keyword>
<reference evidence="10" key="2">
    <citation type="journal article" date="2023" name="IMA Fungus">
        <title>Comparative genomic study of the Penicillium genus elucidates a diverse pangenome and 15 lateral gene transfer events.</title>
        <authorList>
            <person name="Petersen C."/>
            <person name="Sorensen T."/>
            <person name="Nielsen M.R."/>
            <person name="Sondergaard T.E."/>
            <person name="Sorensen J.L."/>
            <person name="Fitzpatrick D.A."/>
            <person name="Frisvad J.C."/>
            <person name="Nielsen K.L."/>
        </authorList>
    </citation>
    <scope>NUCLEOTIDE SEQUENCE</scope>
    <source>
        <strain evidence="10">IBT 30069</strain>
    </source>
</reference>
<evidence type="ECO:0000256" key="4">
    <source>
        <dbReference type="ARBA" id="ARBA00022670"/>
    </source>
</evidence>
<evidence type="ECO:0000256" key="1">
    <source>
        <dbReference type="ARBA" id="ARBA00000707"/>
    </source>
</evidence>
<evidence type="ECO:0000259" key="9">
    <source>
        <dbReference type="PROSITE" id="PS50235"/>
    </source>
</evidence>
<dbReference type="PROSITE" id="PS50235">
    <property type="entry name" value="USP_3"/>
    <property type="match status" value="1"/>
</dbReference>
<feature type="region of interest" description="Disordered" evidence="8">
    <location>
        <begin position="732"/>
        <end position="798"/>
    </location>
</feature>
<dbReference type="EMBL" id="JAPQKH010000003">
    <property type="protein sequence ID" value="KAJ5108501.1"/>
    <property type="molecule type" value="Genomic_DNA"/>
</dbReference>
<dbReference type="InterPro" id="IPR038765">
    <property type="entry name" value="Papain-like_cys_pep_sf"/>
</dbReference>
<evidence type="ECO:0000256" key="5">
    <source>
        <dbReference type="ARBA" id="ARBA00022786"/>
    </source>
</evidence>
<dbReference type="Gene3D" id="3.90.70.10">
    <property type="entry name" value="Cysteine proteinases"/>
    <property type="match status" value="2"/>
</dbReference>
<feature type="compositionally biased region" description="Basic and acidic residues" evidence="8">
    <location>
        <begin position="748"/>
        <end position="798"/>
    </location>
</feature>
<evidence type="ECO:0000256" key="6">
    <source>
        <dbReference type="ARBA" id="ARBA00022801"/>
    </source>
</evidence>
<comment type="catalytic activity">
    <reaction evidence="1">
        <text>Thiol-dependent hydrolysis of ester, thioester, amide, peptide and isopeptide bonds formed by the C-terminal Gly of ubiquitin (a 76-residue protein attached to proteins as an intracellular targeting signal).</text>
        <dbReference type="EC" id="3.4.19.12"/>
    </reaction>
</comment>
<dbReference type="GO" id="GO:0006508">
    <property type="term" value="P:proteolysis"/>
    <property type="evidence" value="ECO:0007669"/>
    <property type="project" value="UniProtKB-KW"/>
</dbReference>
<dbReference type="SUPFAM" id="SSF54001">
    <property type="entry name" value="Cysteine proteinases"/>
    <property type="match status" value="1"/>
</dbReference>
<feature type="region of interest" description="Disordered" evidence="8">
    <location>
        <begin position="326"/>
        <end position="353"/>
    </location>
</feature>
<dbReference type="InterPro" id="IPR028889">
    <property type="entry name" value="USP"/>
</dbReference>
<dbReference type="OrthoDB" id="6287070at2759"/>
<dbReference type="GO" id="GO:0016579">
    <property type="term" value="P:protein deubiquitination"/>
    <property type="evidence" value="ECO:0007669"/>
    <property type="project" value="InterPro"/>
</dbReference>
<evidence type="ECO:0000313" key="10">
    <source>
        <dbReference type="EMBL" id="KAJ5108501.1"/>
    </source>
</evidence>
<evidence type="ECO:0000256" key="8">
    <source>
        <dbReference type="SAM" id="MobiDB-lite"/>
    </source>
</evidence>
<feature type="region of interest" description="Disordered" evidence="8">
    <location>
        <begin position="517"/>
        <end position="537"/>
    </location>
</feature>
<evidence type="ECO:0000313" key="11">
    <source>
        <dbReference type="Proteomes" id="UP001149165"/>
    </source>
</evidence>
<dbReference type="GO" id="GO:0005829">
    <property type="term" value="C:cytosol"/>
    <property type="evidence" value="ECO:0007669"/>
    <property type="project" value="TreeGrafter"/>
</dbReference>
<dbReference type="EC" id="3.4.19.12" evidence="3"/>
<sequence length="798" mass="89404">MSGIHRFLTRRDRRRQGKEEGSHSLSLPIFRGFFDSQPTGEDDQETQKKVSSPPSPATPPLLFSISNECVPIKVKTIEQRIRTMGIANLDERHFNYACRFAKGNIDEAISLLLLLEDSIEGIIRPYTPTTKLLGAENRSMVTCYLDALLFAMFARLDCFEAILYKSFSDEPRRKLVILLRLWVNMLRSGRLIKTDMTKHIQDALAECGWEDAAKLQQQDASEAFTFITEKLELPLLTLKMDIYHFGKEDASDDHKFINERLLEVAIPPAPSDGGAITLEDCLEAYFNNRIEVKRYLERRNTVGSTRSVDSLSISKGLTSHVEEVEDMTPTMSPVHSAQSESPQIERPSPWSSFSEFSESLSARRIGRRDSLVRERFVPESPRSVDGADSSASEKGSQRKGNYRKEVMMPAWQFFSLIPWYTDNTPTSDAQVAAHFSSKRPILGMCLKRYSFLPNGKAVRLDTHIDIPIEIGLPHFIQDDNMDANAPIYGNFKLSLQAMVCHRGNSVDSGHYIAIVRGTTPSGPPESRDGPYRNSTETPRHWMRFDDLAAERVTLIDIDHALKTESPYLLFYQILPIDQDAAMDNSLNKPPSSQASDTPTLDSDMAEFARKLTRLSVEKTDSNLENGSSARPSVEITGPDGGPQVFNNDERPASVVFSEGKDNTPKPPRSVPASSPRLTPMEEDGPRGFPFGRRGSRTTKSTSASRAGSQSGENRIGATFQRFADRLSKDKFTFDSEDEVEEPIVEVDDVAHEDGKLGSSGEGKEKSGRGRSKEGKQKGKNKEKTKEKNRRPERECTVM</sequence>
<feature type="region of interest" description="Disordered" evidence="8">
    <location>
        <begin position="1"/>
        <end position="61"/>
    </location>
</feature>
<dbReference type="AlphaFoldDB" id="A0A9W9FY13"/>
<feature type="region of interest" description="Disordered" evidence="8">
    <location>
        <begin position="616"/>
        <end position="718"/>
    </location>
</feature>
<keyword evidence="7" id="KW-0788">Thiol protease</keyword>
<feature type="compositionally biased region" description="Basic residues" evidence="8">
    <location>
        <begin position="7"/>
        <end position="16"/>
    </location>
</feature>
<name>A0A9W9FY13_9EURO</name>
<feature type="region of interest" description="Disordered" evidence="8">
    <location>
        <begin position="376"/>
        <end position="401"/>
    </location>
</feature>